<dbReference type="RefSeq" id="WP_130856606.1">
    <property type="nucleotide sequence ID" value="NZ_JBHLWO010000002.1"/>
</dbReference>
<dbReference type="PROSITE" id="PS51257">
    <property type="entry name" value="PROKAR_LIPOPROTEIN"/>
    <property type="match status" value="1"/>
</dbReference>
<gene>
    <name evidence="1" type="ORF">ACFFI0_20810</name>
</gene>
<accession>A0ABV6HPH7</accession>
<protein>
    <submittedName>
        <fullName evidence="1">Helix-turn-helix domain-containing protein</fullName>
    </submittedName>
</protein>
<proteinExistence type="predicted"/>
<evidence type="ECO:0000313" key="2">
    <source>
        <dbReference type="Proteomes" id="UP001589774"/>
    </source>
</evidence>
<evidence type="ECO:0000313" key="1">
    <source>
        <dbReference type="EMBL" id="MFC0320779.1"/>
    </source>
</evidence>
<name>A0ABV6HPH7_9SPHI</name>
<comment type="caution">
    <text evidence="1">The sequence shown here is derived from an EMBL/GenBank/DDBJ whole genome shotgun (WGS) entry which is preliminary data.</text>
</comment>
<dbReference type="EMBL" id="JBHLWO010000002">
    <property type="protein sequence ID" value="MFC0320779.1"/>
    <property type="molecule type" value="Genomic_DNA"/>
</dbReference>
<keyword evidence="2" id="KW-1185">Reference proteome</keyword>
<dbReference type="Gene3D" id="1.10.10.60">
    <property type="entry name" value="Homeodomain-like"/>
    <property type="match status" value="1"/>
</dbReference>
<organism evidence="1 2">
    <name type="scientific">Olivibacter oleidegradans</name>
    <dbReference type="NCBI Taxonomy" id="760123"/>
    <lineage>
        <taxon>Bacteria</taxon>
        <taxon>Pseudomonadati</taxon>
        <taxon>Bacteroidota</taxon>
        <taxon>Sphingobacteriia</taxon>
        <taxon>Sphingobacteriales</taxon>
        <taxon>Sphingobacteriaceae</taxon>
        <taxon>Olivibacter</taxon>
    </lineage>
</organism>
<dbReference type="Proteomes" id="UP001589774">
    <property type="component" value="Unassembled WGS sequence"/>
</dbReference>
<sequence length="259" mass="30402">MQHYKTLTALHLGNQWEAPQHPLFSMIGCQSECKLGNREFTTDCYVIAFKKIKSGNFMYGRTSYDHDNGCLFFAKPRQIIEMKDLEFEEKGYMLMIHEDYLHGHELFKEIEKYSFFDYEVTEALHLSPKEEQIILELHSKIQTEYFNNPDEYSREIILSHISSILKYAQRYYKRQFVDRAQVIGKTASKFNDLLRKYLNQGLMVKSGLPNVAFLADQLFVSPRYLSDLLKQETGKTAMELIHIFMILEAKTCCGWGKRA</sequence>
<reference evidence="1 2" key="1">
    <citation type="submission" date="2024-09" db="EMBL/GenBank/DDBJ databases">
        <authorList>
            <person name="Sun Q."/>
            <person name="Mori K."/>
        </authorList>
    </citation>
    <scope>NUCLEOTIDE SEQUENCE [LARGE SCALE GENOMIC DNA]</scope>
    <source>
        <strain evidence="1 2">CCM 7765</strain>
    </source>
</reference>